<reference evidence="1" key="1">
    <citation type="submission" date="2018-05" db="EMBL/GenBank/DDBJ databases">
        <title>Draft genome of Mucuna pruriens seed.</title>
        <authorList>
            <person name="Nnadi N.E."/>
            <person name="Vos R."/>
            <person name="Hasami M.H."/>
            <person name="Devisetty U.K."/>
            <person name="Aguiy J.C."/>
        </authorList>
    </citation>
    <scope>NUCLEOTIDE SEQUENCE [LARGE SCALE GENOMIC DNA]</scope>
    <source>
        <strain evidence="1">JCA_2017</strain>
    </source>
</reference>
<dbReference type="Proteomes" id="UP000257109">
    <property type="component" value="Unassembled WGS sequence"/>
</dbReference>
<dbReference type="EMBL" id="QJKJ01015117">
    <property type="protein sequence ID" value="RDX63038.1"/>
    <property type="molecule type" value="Genomic_DNA"/>
</dbReference>
<evidence type="ECO:0000313" key="1">
    <source>
        <dbReference type="EMBL" id="RDX63038.1"/>
    </source>
</evidence>
<evidence type="ECO:0000313" key="2">
    <source>
        <dbReference type="Proteomes" id="UP000257109"/>
    </source>
</evidence>
<keyword evidence="2" id="KW-1185">Reference proteome</keyword>
<feature type="non-terminal residue" evidence="1">
    <location>
        <position position="1"/>
    </location>
</feature>
<comment type="caution">
    <text evidence="1">The sequence shown here is derived from an EMBL/GenBank/DDBJ whole genome shotgun (WGS) entry which is preliminary data.</text>
</comment>
<proteinExistence type="predicted"/>
<dbReference type="OrthoDB" id="1747743at2759"/>
<accession>A0A371EAI3</accession>
<gene>
    <name evidence="1" type="ORF">CR513_58574</name>
</gene>
<organism evidence="1 2">
    <name type="scientific">Mucuna pruriens</name>
    <name type="common">Velvet bean</name>
    <name type="synonym">Dolichos pruriens</name>
    <dbReference type="NCBI Taxonomy" id="157652"/>
    <lineage>
        <taxon>Eukaryota</taxon>
        <taxon>Viridiplantae</taxon>
        <taxon>Streptophyta</taxon>
        <taxon>Embryophyta</taxon>
        <taxon>Tracheophyta</taxon>
        <taxon>Spermatophyta</taxon>
        <taxon>Magnoliopsida</taxon>
        <taxon>eudicotyledons</taxon>
        <taxon>Gunneridae</taxon>
        <taxon>Pentapetalae</taxon>
        <taxon>rosids</taxon>
        <taxon>fabids</taxon>
        <taxon>Fabales</taxon>
        <taxon>Fabaceae</taxon>
        <taxon>Papilionoideae</taxon>
        <taxon>50 kb inversion clade</taxon>
        <taxon>NPAAA clade</taxon>
        <taxon>indigoferoid/millettioid clade</taxon>
        <taxon>Phaseoleae</taxon>
        <taxon>Mucuna</taxon>
    </lineage>
</organism>
<dbReference type="PANTHER" id="PTHR35046">
    <property type="entry name" value="ZINC KNUCKLE (CCHC-TYPE) FAMILY PROTEIN"/>
    <property type="match status" value="1"/>
</dbReference>
<protein>
    <submittedName>
        <fullName evidence="1">Uncharacterized protein</fullName>
    </submittedName>
</protein>
<sequence>MGRYEVCHEKDIWTKSLPQGLAQKITKFNTRHALSIHPKEDGEVEQREHIFRTRCHKNDKRLNDYGDVRVTEQVLVSFFIGKYKDEVICDVAPMHARHLLLGHP</sequence>
<dbReference type="AlphaFoldDB" id="A0A371EAI3"/>
<name>A0A371EAI3_MUCPR</name>
<dbReference type="PANTHER" id="PTHR35046:SF9">
    <property type="entry name" value="RNA-DIRECTED DNA POLYMERASE"/>
    <property type="match status" value="1"/>
</dbReference>